<evidence type="ECO:0000313" key="2">
    <source>
        <dbReference type="EMBL" id="NEC61237.1"/>
    </source>
</evidence>
<evidence type="ECO:0000256" key="1">
    <source>
        <dbReference type="SAM" id="MobiDB-lite"/>
    </source>
</evidence>
<comment type="caution">
    <text evidence="2">The sequence shown here is derived from an EMBL/GenBank/DDBJ whole genome shotgun (WGS) entry which is preliminary data.</text>
</comment>
<evidence type="ECO:0000313" key="3">
    <source>
        <dbReference type="Proteomes" id="UP000470404"/>
    </source>
</evidence>
<dbReference type="RefSeq" id="WP_067584907.1">
    <property type="nucleotide sequence ID" value="NZ_JAAGNC010000189.1"/>
</dbReference>
<dbReference type="EMBL" id="JAAGNC010000189">
    <property type="protein sequence ID" value="NEC61237.1"/>
    <property type="molecule type" value="Genomic_DNA"/>
</dbReference>
<name>A0ABX0C075_9PSEU</name>
<keyword evidence="3" id="KW-1185">Reference proteome</keyword>
<dbReference type="Gene3D" id="1.10.10.730">
    <property type="entry name" value="KorB DNA-binding domain"/>
    <property type="match status" value="1"/>
</dbReference>
<accession>A0ABX0C075</accession>
<dbReference type="SUPFAM" id="SSF109709">
    <property type="entry name" value="KorB DNA-binding domain-like"/>
    <property type="match status" value="1"/>
</dbReference>
<feature type="region of interest" description="Disordered" evidence="1">
    <location>
        <begin position="525"/>
        <end position="555"/>
    </location>
</feature>
<protein>
    <submittedName>
        <fullName evidence="2">Uncharacterized protein</fullName>
    </submittedName>
</protein>
<proteinExistence type="predicted"/>
<dbReference type="InterPro" id="IPR042075">
    <property type="entry name" value="KorB_DNA-db"/>
</dbReference>
<sequence>MSTTTDHSVEPDHTDAVEETVPLQRSILGPADEEELAAWESQWGNEVDTVVHADPNEIVLEDNVRSLQVKTRAATVRNYQQSGVTTAANGYRSMDGTIVVRSGQRRVLHARKAGTTVPVWMHLPPQGDDQTREIDRVLEQLDENDHREPLTHQENTQAYQYLIDLGVSPTRLARRRGQQRKVVQETLAVGASELATKAGDRYGLTLPQLAEIAWFDEQGMTEQAKELIVTANQRPRNFEMLAQKFRNDLREAEIRQELVDAVTAEFDAADITVLAEDSDEAEAALPLIDLRPGADSPRGTELMADDHASCPGRCVRVGRRYLRDDEEDPHGIGYVMVARHACHNFRAHGHALRWAPDNRADAPAENDDRDAEVQWNRAQWRWVRDNNKLWDGAKPKRLDWLKSFAVRRQVPTGLQNWMAIQKVNGDKPLVRAMERGHTLARALLGEEDLAAYAGRLSAKQATVFDAFLTLAAHEEALQRDRSPWRAPTHLQQQYLQTIQDFGHTLSDIELKVLTPEDEAEAVTRLLEEQNSSEVGVEDDPDEALTSADDQTTDHD</sequence>
<gene>
    <name evidence="2" type="ORF">G3I59_37965</name>
</gene>
<reference evidence="2 3" key="1">
    <citation type="submission" date="2020-01" db="EMBL/GenBank/DDBJ databases">
        <title>Insect and environment-associated Actinomycetes.</title>
        <authorList>
            <person name="Currrie C."/>
            <person name="Chevrette M."/>
            <person name="Carlson C."/>
            <person name="Stubbendieck R."/>
            <person name="Wendt-Pienkowski E."/>
        </authorList>
    </citation>
    <scope>NUCLEOTIDE SEQUENCE [LARGE SCALE GENOMIC DNA]</scope>
    <source>
        <strain evidence="2 3">SID8386</strain>
    </source>
</reference>
<organism evidence="2 3">
    <name type="scientific">Amycolatopsis rubida</name>
    <dbReference type="NCBI Taxonomy" id="112413"/>
    <lineage>
        <taxon>Bacteria</taxon>
        <taxon>Bacillati</taxon>
        <taxon>Actinomycetota</taxon>
        <taxon>Actinomycetes</taxon>
        <taxon>Pseudonocardiales</taxon>
        <taxon>Pseudonocardiaceae</taxon>
        <taxon>Amycolatopsis</taxon>
    </lineage>
</organism>
<dbReference type="Proteomes" id="UP000470404">
    <property type="component" value="Unassembled WGS sequence"/>
</dbReference>